<dbReference type="Proteomes" id="UP001327560">
    <property type="component" value="Chromosome 1"/>
</dbReference>
<organism evidence="2 3">
    <name type="scientific">Canna indica</name>
    <name type="common">Indian-shot</name>
    <dbReference type="NCBI Taxonomy" id="4628"/>
    <lineage>
        <taxon>Eukaryota</taxon>
        <taxon>Viridiplantae</taxon>
        <taxon>Streptophyta</taxon>
        <taxon>Embryophyta</taxon>
        <taxon>Tracheophyta</taxon>
        <taxon>Spermatophyta</taxon>
        <taxon>Magnoliopsida</taxon>
        <taxon>Liliopsida</taxon>
        <taxon>Zingiberales</taxon>
        <taxon>Cannaceae</taxon>
        <taxon>Canna</taxon>
    </lineage>
</organism>
<feature type="domain" description="Reverse transcriptase" evidence="1">
    <location>
        <begin position="1"/>
        <end position="146"/>
    </location>
</feature>
<gene>
    <name evidence="2" type="ORF">Cni_G02629</name>
</gene>
<protein>
    <recommendedName>
        <fullName evidence="1">Reverse transcriptase domain-containing protein</fullName>
    </recommendedName>
</protein>
<evidence type="ECO:0000313" key="3">
    <source>
        <dbReference type="Proteomes" id="UP001327560"/>
    </source>
</evidence>
<dbReference type="PROSITE" id="PS50878">
    <property type="entry name" value="RT_POL"/>
    <property type="match status" value="1"/>
</dbReference>
<evidence type="ECO:0000259" key="1">
    <source>
        <dbReference type="PROSITE" id="PS50878"/>
    </source>
</evidence>
<dbReference type="AlphaFoldDB" id="A0AAQ3JR76"/>
<dbReference type="Pfam" id="PF00078">
    <property type="entry name" value="RVT_1"/>
    <property type="match status" value="1"/>
</dbReference>
<evidence type="ECO:0000313" key="2">
    <source>
        <dbReference type="EMBL" id="WOK93928.1"/>
    </source>
</evidence>
<name>A0AAQ3JR76_9LILI</name>
<dbReference type="InterPro" id="IPR000477">
    <property type="entry name" value="RT_dom"/>
</dbReference>
<dbReference type="PANTHER" id="PTHR19446">
    <property type="entry name" value="REVERSE TRANSCRIPTASES"/>
    <property type="match status" value="1"/>
</dbReference>
<proteinExistence type="predicted"/>
<keyword evidence="3" id="KW-1185">Reference proteome</keyword>
<accession>A0AAQ3JR76</accession>
<sequence>MTMAETIGACKSLEPNSYVIKIDFAGAFDSINWSFIEQMLRAKGFPDLWISWISCLIRSSASSIIVNGTPSSSFNHRQGLRQGNPLSPLIFNLVVDTLSRLITSAVCQNMFHGVLQDFIQDGISHMLYVDDLIMFAKANNHCFSWI</sequence>
<dbReference type="InterPro" id="IPR043502">
    <property type="entry name" value="DNA/RNA_pol_sf"/>
</dbReference>
<dbReference type="EMBL" id="CP136890">
    <property type="protein sequence ID" value="WOK93928.1"/>
    <property type="molecule type" value="Genomic_DNA"/>
</dbReference>
<dbReference type="SUPFAM" id="SSF56672">
    <property type="entry name" value="DNA/RNA polymerases"/>
    <property type="match status" value="1"/>
</dbReference>
<reference evidence="2 3" key="1">
    <citation type="submission" date="2023-10" db="EMBL/GenBank/DDBJ databases">
        <title>Chromosome-scale genome assembly provides insights into flower coloration mechanisms of Canna indica.</title>
        <authorList>
            <person name="Li C."/>
        </authorList>
    </citation>
    <scope>NUCLEOTIDE SEQUENCE [LARGE SCALE GENOMIC DNA]</scope>
    <source>
        <tissue evidence="2">Flower</tissue>
    </source>
</reference>